<feature type="transmembrane region" description="Helical" evidence="8">
    <location>
        <begin position="267"/>
        <end position="287"/>
    </location>
</feature>
<reference evidence="10 11" key="1">
    <citation type="journal article" date="2018" name="Plant J.">
        <title>Genome sequences of Chlorella sorokiniana UTEX 1602 and Micractinium conductrix SAG 241.80: implications to maltose excretion by a green alga.</title>
        <authorList>
            <person name="Arriola M.B."/>
            <person name="Velmurugan N."/>
            <person name="Zhang Y."/>
            <person name="Plunkett M.H."/>
            <person name="Hondzo H."/>
            <person name="Barney B.M."/>
        </authorList>
    </citation>
    <scope>NUCLEOTIDE SEQUENCE [LARGE SCALE GENOMIC DNA]</scope>
    <source>
        <strain evidence="10 11">SAG 241.80</strain>
    </source>
</reference>
<feature type="transmembrane region" description="Helical" evidence="8">
    <location>
        <begin position="237"/>
        <end position="260"/>
    </location>
</feature>
<dbReference type="Pfam" id="PF25474">
    <property type="entry name" value="TPR_TmcB"/>
    <property type="match status" value="1"/>
</dbReference>
<dbReference type="GO" id="GO:0016301">
    <property type="term" value="F:kinase activity"/>
    <property type="evidence" value="ECO:0007669"/>
    <property type="project" value="UniProtKB-KW"/>
</dbReference>
<feature type="region of interest" description="Disordered" evidence="7">
    <location>
        <begin position="1984"/>
        <end position="2015"/>
    </location>
</feature>
<keyword evidence="10" id="KW-0282">Flagellum</keyword>
<dbReference type="PANTHER" id="PTHR31600:SF2">
    <property type="entry name" value="GAMETE ENRICHED GENE 10 PROTEIN-RELATED"/>
    <property type="match status" value="1"/>
</dbReference>
<protein>
    <submittedName>
        <fullName evidence="10">Flagellar associated membrane</fullName>
    </submittedName>
</protein>
<keyword evidence="10" id="KW-0966">Cell projection</keyword>
<dbReference type="Pfam" id="PF13426">
    <property type="entry name" value="PAS_9"/>
    <property type="match status" value="1"/>
</dbReference>
<feature type="domain" description="PAS" evidence="9">
    <location>
        <begin position="546"/>
        <end position="592"/>
    </location>
</feature>
<evidence type="ECO:0000313" key="11">
    <source>
        <dbReference type="Proteomes" id="UP000239649"/>
    </source>
</evidence>
<dbReference type="InterPro" id="IPR035965">
    <property type="entry name" value="PAS-like_dom_sf"/>
</dbReference>
<feature type="transmembrane region" description="Helical" evidence="8">
    <location>
        <begin position="1616"/>
        <end position="1640"/>
    </location>
</feature>
<dbReference type="SUPFAM" id="SSF55785">
    <property type="entry name" value="PYP-like sensor domain (PAS domain)"/>
    <property type="match status" value="1"/>
</dbReference>
<dbReference type="CDD" id="cd00130">
    <property type="entry name" value="PAS"/>
    <property type="match status" value="2"/>
</dbReference>
<dbReference type="InterPro" id="IPR013767">
    <property type="entry name" value="PAS_fold"/>
</dbReference>
<evidence type="ECO:0000256" key="2">
    <source>
        <dbReference type="ARBA" id="ARBA00022606"/>
    </source>
</evidence>
<accession>A0A2P6VCE4</accession>
<dbReference type="InterPro" id="IPR052994">
    <property type="entry name" value="Tiny_macrocysts_regulators"/>
</dbReference>
<evidence type="ECO:0000256" key="5">
    <source>
        <dbReference type="ARBA" id="ARBA00022777"/>
    </source>
</evidence>
<evidence type="ECO:0000259" key="9">
    <source>
        <dbReference type="PROSITE" id="PS50112"/>
    </source>
</evidence>
<keyword evidence="8" id="KW-1133">Transmembrane helix</keyword>
<dbReference type="STRING" id="554055.A0A2P6VCE4"/>
<feature type="transmembrane region" description="Helical" evidence="8">
    <location>
        <begin position="142"/>
        <end position="165"/>
    </location>
</feature>
<evidence type="ECO:0000313" key="10">
    <source>
        <dbReference type="EMBL" id="PSC71757.1"/>
    </source>
</evidence>
<feature type="transmembrane region" description="Helical" evidence="8">
    <location>
        <begin position="1504"/>
        <end position="1529"/>
    </location>
</feature>
<keyword evidence="6" id="KW-0067">ATP-binding</keyword>
<sequence length="2015" mass="220811">MIIDYLQLAVFFISNNFPWTLRFTAWYWKWLSWVCFTNMFPPVTGLGNGNYMFYEVVFYALTAILIAAFALCVLVGHSFKTGTFTWIWPIKALKVAVSFFFEVFYISSLGIFCVSLDCTYYRPGPKVAEKFPNVQCFTMPHLASVVISFVTSFLAMSMAFLMSIANSELDPLASSPAGQATHRSAVKRFALISIITLVNEIFPSYTQIQGVVCLIITFYLMYNYIRYVPYHTPWTNGLQVAFFTSLCWASCVIVLTAFIYKDQTVPLFTTLLWAGMLPAIVAAWALLYCRLRWAHRVACRYRVALATKVPVIHKFFDELEVEVVSRCARITDQWGERVPEWVDTAEAVLKAGLEQFPESAFLHIRYSSFLIGARKQNQRAAGMLDLARKLEPGLGERFMLFVRDREQKQRQGAGGSDGSYDLLSYNSYRAIVESHTGALKAIRNFWRQLVRRDVKFGDLTNAFVTMDAAEKRAELTYKTVLDKYPSSAKLLRAYGRFLEDVRSNPWGAQRYYGEAEKLELESRESAQEGPGAEGEGNAGAVAGTGDERSLNQMVDDSSDAIVVTNDAGIIQFCNKSIADLWGYVSSELQGKNVSILMGGPAASHHNQFLQRYKKTGQCTVMGTTRLVVGLHKEGHSFPVSMSLKEVKHGDSKSYMGIMRPAKEDTHTACVWVGTAGQVVGVDRGFSDMFGWTHGDLVGQQATTIGADESFGRTFAEIADKVKKWEFKQEELGRSFHQATLKVRHKYGAAVDVETSAQWGGSANMRVIVLRFELDERVESLGLVSVNPVGAIMYCNATFEAMLGFEPGALLAKKRTLMDLLKGASARMHLRWLQTAARNIDANITAPTSCRTSRVVLLTGKNGQEMPVRLVVEPCLVGRVRVLTATVTKQPITPADAWGGGDIKDMMDGAKRLMLLMRGDGKLLTFKADSAVLSRVFGQEATALVKKTVSELVPDFLPPAAHHGPWPTEAQLLHALATHSSAAASSGARPSFRVGVLPDANVMGLRARMALGSSGTVASRMVTYRVGESEVDVPGLVDEGCLTQQDVAVEGGLLVVELWQEQLLEAIVEIDGSLKVKSMDAEGALLLGHTRESAKNQPVLNLLRPQDYRLPHGARAEDFLGIKRSQLKHTADAAVSEKQNMEAQHDDGSTLAVQVQGADRHGDGSRWSVRVTVNAVQPQAGRRPTLLEVLVAKTGAAKRNTENESEASEAAAAQGDDDDENKILALQAGGAKRAASEASASEKDDGTSVGDGTSIGGASDGADASSDFQRAKRFKKLNRMLNSPQARMIINALHRYSMAMLLCMVVLHVALFAVSYQKVQSFNGYLTNTINSGEAATMAQKLLYSSRVKMSAQDSSNPYSYHSTNSTWAAELAAQYTPFVLEKADAVDDRMRWVYMGTSDKKQVPPVVPALKVLFISEVLPVQQMMQTTPATIESHNMSLWDLARRFTTAARFVAVPAPQFASQLIDYSEYQFMRRNQKVLSDALLDNLEMSEDRAHIGVVKQTLLMAVFLGAEAGLFVPLCCLALYILLTLVNKARLRTFNVFTVLPRPVVMQLASKDIKLRLEDEEEDEDGDDGDDVWMRQAQQGQDEAAEAAKGGKFKFNSQRRKLTNNSAQSYVLMAPFIVWAAIVLLTYGISIVLLRSSIKPVTDLAAAQKLHYYTSRLVYTAQKLAVVSTAAEAAAFSAEVLDTVESMAEYREGLLYGSEALGLTGSALVGNDHEDLWFGTGCMKPSGTGCMPEEHPYYEATHFGLNRLVNAFLDAAQQLAKDDFMHQSLANPAFQFMWAVGQEGGDLDAGMLRNTADFSRDGKKRMLTISIIQILAVVAMVLIMAFFWMRQLKPFMQRAKQESRRVAELLSQLPADMAVEELVMEAASMDTKAEDKAAEKAAKERAAAEAATAAANKVAAKAASAAGRGSGGGGLTRLFSGGKGKVAPAPASGGKGGALAIVVSTRTSKDAEGAVGAGPGDAARQAKYASYHERMHRHRTNDSDAQDDPALWVGRSPRKITFGAPQFSP</sequence>
<organism evidence="10 11">
    <name type="scientific">Micractinium conductrix</name>
    <dbReference type="NCBI Taxonomy" id="554055"/>
    <lineage>
        <taxon>Eukaryota</taxon>
        <taxon>Viridiplantae</taxon>
        <taxon>Chlorophyta</taxon>
        <taxon>core chlorophytes</taxon>
        <taxon>Trebouxiophyceae</taxon>
        <taxon>Chlorellales</taxon>
        <taxon>Chlorellaceae</taxon>
        <taxon>Chlorella clade</taxon>
        <taxon>Micractinium</taxon>
    </lineage>
</organism>
<evidence type="ECO:0000256" key="3">
    <source>
        <dbReference type="ARBA" id="ARBA00022679"/>
    </source>
</evidence>
<dbReference type="GO" id="GO:0006355">
    <property type="term" value="P:regulation of DNA-templated transcription"/>
    <property type="evidence" value="ECO:0007669"/>
    <property type="project" value="InterPro"/>
</dbReference>
<dbReference type="PANTHER" id="PTHR31600">
    <property type="entry name" value="TINY MACROCYSTS PROTEIN B-RELATED"/>
    <property type="match status" value="1"/>
</dbReference>
<feature type="transmembrane region" description="Helical" evidence="8">
    <location>
        <begin position="99"/>
        <end position="121"/>
    </location>
</feature>
<feature type="transmembrane region" description="Helical" evidence="8">
    <location>
        <begin position="209"/>
        <end position="225"/>
    </location>
</feature>
<keyword evidence="1" id="KW-0157">Chromophore</keyword>
<dbReference type="NCBIfam" id="TIGR00229">
    <property type="entry name" value="sensory_box"/>
    <property type="match status" value="1"/>
</dbReference>
<keyword evidence="2" id="KW-0716">Sensory transduction</keyword>
<dbReference type="FunFam" id="3.30.450.20:FF:000060">
    <property type="entry name" value="Sensor protein FixL"/>
    <property type="match status" value="1"/>
</dbReference>
<dbReference type="GO" id="GO:0005524">
    <property type="term" value="F:ATP binding"/>
    <property type="evidence" value="ECO:0007669"/>
    <property type="project" value="UniProtKB-KW"/>
</dbReference>
<feature type="transmembrane region" description="Helical" evidence="8">
    <location>
        <begin position="185"/>
        <end position="202"/>
    </location>
</feature>
<keyword evidence="5" id="KW-0418">Kinase</keyword>
<dbReference type="Pfam" id="PF00989">
    <property type="entry name" value="PAS"/>
    <property type="match status" value="1"/>
</dbReference>
<gene>
    <name evidence="10" type="ORF">C2E20_4971</name>
</gene>
<dbReference type="Gene3D" id="3.30.450.20">
    <property type="entry name" value="PAS domain"/>
    <property type="match status" value="2"/>
</dbReference>
<evidence type="ECO:0000256" key="8">
    <source>
        <dbReference type="SAM" id="Phobius"/>
    </source>
</evidence>
<evidence type="ECO:0000256" key="7">
    <source>
        <dbReference type="SAM" id="MobiDB-lite"/>
    </source>
</evidence>
<dbReference type="InterPro" id="IPR000014">
    <property type="entry name" value="PAS"/>
</dbReference>
<evidence type="ECO:0000256" key="6">
    <source>
        <dbReference type="ARBA" id="ARBA00022840"/>
    </source>
</evidence>
<keyword evidence="8" id="KW-0472">Membrane</keyword>
<feature type="region of interest" description="Disordered" evidence="7">
    <location>
        <begin position="519"/>
        <end position="544"/>
    </location>
</feature>
<feature type="transmembrane region" description="Helical" evidence="8">
    <location>
        <begin position="1295"/>
        <end position="1315"/>
    </location>
</feature>
<evidence type="ECO:0000256" key="4">
    <source>
        <dbReference type="ARBA" id="ARBA00022741"/>
    </source>
</evidence>
<feature type="transmembrane region" description="Helical" evidence="8">
    <location>
        <begin position="1813"/>
        <end position="1835"/>
    </location>
</feature>
<proteinExistence type="predicted"/>
<keyword evidence="1" id="KW-0675">Receptor</keyword>
<dbReference type="InterPro" id="IPR057352">
    <property type="entry name" value="TPR_TmcB/C"/>
</dbReference>
<dbReference type="EMBL" id="LHPF02000013">
    <property type="protein sequence ID" value="PSC71757.1"/>
    <property type="molecule type" value="Genomic_DNA"/>
</dbReference>
<feature type="region of interest" description="Disordered" evidence="7">
    <location>
        <begin position="1195"/>
        <end position="1219"/>
    </location>
</feature>
<name>A0A2P6VCE4_9CHLO</name>
<dbReference type="OrthoDB" id="508837at2759"/>
<keyword evidence="1" id="KW-0600">Photoreceptor protein</keyword>
<dbReference type="PROSITE" id="PS50112">
    <property type="entry name" value="PAS"/>
    <property type="match status" value="1"/>
</dbReference>
<feature type="region of interest" description="Disordered" evidence="7">
    <location>
        <begin position="1232"/>
        <end position="1266"/>
    </location>
</feature>
<evidence type="ECO:0000256" key="1">
    <source>
        <dbReference type="ARBA" id="ARBA00022543"/>
    </source>
</evidence>
<comment type="caution">
    <text evidence="10">The sequence shown here is derived from an EMBL/GenBank/DDBJ whole genome shotgun (WGS) entry which is preliminary data.</text>
</comment>
<keyword evidence="10" id="KW-0969">Cilium</keyword>
<dbReference type="GO" id="GO:0009881">
    <property type="term" value="F:photoreceptor activity"/>
    <property type="evidence" value="ECO:0007669"/>
    <property type="project" value="UniProtKB-KW"/>
</dbReference>
<keyword evidence="11" id="KW-1185">Reference proteome</keyword>
<feature type="transmembrane region" description="Helical" evidence="8">
    <location>
        <begin position="56"/>
        <end position="79"/>
    </location>
</feature>
<keyword evidence="3" id="KW-0808">Transferase</keyword>
<keyword evidence="8" id="KW-0812">Transmembrane</keyword>
<dbReference type="SMART" id="SM00091">
    <property type="entry name" value="PAS"/>
    <property type="match status" value="4"/>
</dbReference>
<dbReference type="Proteomes" id="UP000239649">
    <property type="component" value="Unassembled WGS sequence"/>
</dbReference>
<keyword evidence="4" id="KW-0547">Nucleotide-binding</keyword>